<gene>
    <name evidence="2" type="ORF">PLEPLA_LOCUS33709</name>
</gene>
<name>A0A9N7Z1A0_PLEPL</name>
<evidence type="ECO:0000313" key="2">
    <source>
        <dbReference type="EMBL" id="CAB1445965.1"/>
    </source>
</evidence>
<evidence type="ECO:0000313" key="3">
    <source>
        <dbReference type="Proteomes" id="UP001153269"/>
    </source>
</evidence>
<keyword evidence="1" id="KW-0812">Transmembrane</keyword>
<sequence>MHKQLASAHCRGQTMIAAASSPVNIGSSRMNNTALGNSSLLLFCDDLGKLNALPNFFCLAVRLPANIYILQLIISQHLITAEFYTLNEAIFEIFIFYYDVLGATVVGGTFIPVIWFGTMLHSA</sequence>
<keyword evidence="1" id="KW-1133">Transmembrane helix</keyword>
<dbReference type="AlphaFoldDB" id="A0A9N7Z1A0"/>
<evidence type="ECO:0000256" key="1">
    <source>
        <dbReference type="SAM" id="Phobius"/>
    </source>
</evidence>
<proteinExistence type="predicted"/>
<keyword evidence="3" id="KW-1185">Reference proteome</keyword>
<reference evidence="2" key="1">
    <citation type="submission" date="2020-03" db="EMBL/GenBank/DDBJ databases">
        <authorList>
            <person name="Weist P."/>
        </authorList>
    </citation>
    <scope>NUCLEOTIDE SEQUENCE</scope>
</reference>
<organism evidence="2 3">
    <name type="scientific">Pleuronectes platessa</name>
    <name type="common">European plaice</name>
    <dbReference type="NCBI Taxonomy" id="8262"/>
    <lineage>
        <taxon>Eukaryota</taxon>
        <taxon>Metazoa</taxon>
        <taxon>Chordata</taxon>
        <taxon>Craniata</taxon>
        <taxon>Vertebrata</taxon>
        <taxon>Euteleostomi</taxon>
        <taxon>Actinopterygii</taxon>
        <taxon>Neopterygii</taxon>
        <taxon>Teleostei</taxon>
        <taxon>Neoteleostei</taxon>
        <taxon>Acanthomorphata</taxon>
        <taxon>Carangaria</taxon>
        <taxon>Pleuronectiformes</taxon>
        <taxon>Pleuronectoidei</taxon>
        <taxon>Pleuronectidae</taxon>
        <taxon>Pleuronectes</taxon>
    </lineage>
</organism>
<accession>A0A9N7Z1A0</accession>
<dbReference type="EMBL" id="CADEAL010003835">
    <property type="protein sequence ID" value="CAB1445965.1"/>
    <property type="molecule type" value="Genomic_DNA"/>
</dbReference>
<dbReference type="Proteomes" id="UP001153269">
    <property type="component" value="Unassembled WGS sequence"/>
</dbReference>
<feature type="transmembrane region" description="Helical" evidence="1">
    <location>
        <begin position="94"/>
        <end position="117"/>
    </location>
</feature>
<comment type="caution">
    <text evidence="2">The sequence shown here is derived from an EMBL/GenBank/DDBJ whole genome shotgun (WGS) entry which is preliminary data.</text>
</comment>
<keyword evidence="1" id="KW-0472">Membrane</keyword>
<protein>
    <submittedName>
        <fullName evidence="2">Uncharacterized protein</fullName>
    </submittedName>
</protein>